<feature type="active site" description="O-(5'-phospho-DNA)-serine intermediate" evidence="6">
    <location>
        <position position="71"/>
    </location>
</feature>
<dbReference type="InterPro" id="IPR000551">
    <property type="entry name" value="MerR-type_HTH_dom"/>
</dbReference>
<dbReference type="Pfam" id="PF01385">
    <property type="entry name" value="OrfB_IS605"/>
    <property type="match status" value="1"/>
</dbReference>
<dbReference type="Pfam" id="PF07282">
    <property type="entry name" value="Cas12f1-like_TNB"/>
    <property type="match status" value="1"/>
</dbReference>
<dbReference type="PANTHER" id="PTHR36172">
    <property type="match status" value="1"/>
</dbReference>
<evidence type="ECO:0000256" key="3">
    <source>
        <dbReference type="ARBA" id="ARBA00022908"/>
    </source>
</evidence>
<dbReference type="GO" id="GO:0003677">
    <property type="term" value="F:DNA binding"/>
    <property type="evidence" value="ECO:0007669"/>
    <property type="project" value="UniProtKB-KW"/>
</dbReference>
<dbReference type="InterPro" id="IPR036162">
    <property type="entry name" value="Resolvase-like_N_sf"/>
</dbReference>
<evidence type="ECO:0000313" key="9">
    <source>
        <dbReference type="EMBL" id="TCK71449.1"/>
    </source>
</evidence>
<accession>A0A4R1L5B6</accession>
<dbReference type="InterPro" id="IPR006118">
    <property type="entry name" value="Recombinase_CS"/>
</dbReference>
<feature type="region of interest" description="Disordered" evidence="7">
    <location>
        <begin position="250"/>
        <end position="270"/>
    </location>
</feature>
<dbReference type="EMBL" id="SMGJ01000001">
    <property type="protein sequence ID" value="TCK71449.1"/>
    <property type="molecule type" value="Genomic_DNA"/>
</dbReference>
<evidence type="ECO:0000256" key="7">
    <source>
        <dbReference type="SAM" id="MobiDB-lite"/>
    </source>
</evidence>
<dbReference type="Pfam" id="PF00376">
    <property type="entry name" value="MerR"/>
    <property type="match status" value="1"/>
</dbReference>
<dbReference type="Gene3D" id="3.40.50.1390">
    <property type="entry name" value="Resolvase, N-terminal catalytic domain"/>
    <property type="match status" value="1"/>
</dbReference>
<dbReference type="SUPFAM" id="SSF46955">
    <property type="entry name" value="Putative DNA-binding domain"/>
    <property type="match status" value="1"/>
</dbReference>
<dbReference type="NCBIfam" id="NF040570">
    <property type="entry name" value="guided_TnpB"/>
    <property type="match status" value="1"/>
</dbReference>
<dbReference type="InterPro" id="IPR001959">
    <property type="entry name" value="Transposase"/>
</dbReference>
<feature type="domain" description="HTH merR-type" evidence="8">
    <location>
        <begin position="4"/>
        <end position="48"/>
    </location>
</feature>
<evidence type="ECO:0000256" key="4">
    <source>
        <dbReference type="ARBA" id="ARBA00023125"/>
    </source>
</evidence>
<dbReference type="Pfam" id="PF00239">
    <property type="entry name" value="Resolvase"/>
    <property type="match status" value="1"/>
</dbReference>
<dbReference type="PROSITE" id="PS50937">
    <property type="entry name" value="HTH_MERR_2"/>
    <property type="match status" value="1"/>
</dbReference>
<dbReference type="Gene3D" id="1.10.1660.10">
    <property type="match status" value="1"/>
</dbReference>
<name>A0A4R1L5B6_9PAST</name>
<dbReference type="CDD" id="cd04761">
    <property type="entry name" value="HTH_MerR-SF"/>
    <property type="match status" value="1"/>
</dbReference>
<evidence type="ECO:0000256" key="6">
    <source>
        <dbReference type="PROSITE-ProRule" id="PRU10137"/>
    </source>
</evidence>
<proteinExistence type="inferred from homology"/>
<keyword evidence="3" id="KW-0229">DNA integration</keyword>
<dbReference type="GO" id="GO:0006355">
    <property type="term" value="P:regulation of DNA-templated transcription"/>
    <property type="evidence" value="ECO:0007669"/>
    <property type="project" value="InterPro"/>
</dbReference>
<keyword evidence="10" id="KW-1185">Reference proteome</keyword>
<dbReference type="Proteomes" id="UP000295496">
    <property type="component" value="Unassembled WGS sequence"/>
</dbReference>
<comment type="caution">
    <text evidence="9">The sequence shown here is derived from an EMBL/GenBank/DDBJ whole genome shotgun (WGS) entry which is preliminary data.</text>
</comment>
<gene>
    <name evidence="9" type="ORF">EV692_0521</name>
</gene>
<comment type="similarity">
    <text evidence="1">In the C-terminal section; belongs to the transposase 35 family.</text>
</comment>
<dbReference type="AlphaFoldDB" id="A0A4R1L5B6"/>
<sequence>MNKLLSIGQASKVLSVTIQTLRNWDKKGLLKPDELTKGGDRRYKLETLKAINHNIVFNRDDLKTIAYARVSSHDQKEDLVRQVQILELYCSKQGFNYEVIQDLAFQKFFRDLKQGKVSYPQFKKKRDNAGSYYIGGDQVVLSDTNKNSKKYKKIITECNAQYLKVPNLGYVKLSERLRFSGKINSVTISQNGDKYYASFSVSIAEENYQPQPKTKLGLGIDVGLKSFVSLSNGLEIKSPKPLAKLARKLKTKSRQLSKKQHPKTKGEKTKKSANYLKASLKLAKLHRRIANIRNNFSHKLSSSIIKQADYICLEDLNVKGMMKNHQLAKSIADVSFYEFRRQLEYKAKYNGKQIIFADRFYPSSKTCSQCGSIKKELKLSERIYCCEHCGAKINRDYNASINLLRLMEKQIGQVLPEFTPMDLTAIQSDLAINRIVTSKVEVGIQQRSNL</sequence>
<keyword evidence="4" id="KW-0238">DNA-binding</keyword>
<dbReference type="InterPro" id="IPR006119">
    <property type="entry name" value="Resolv_N"/>
</dbReference>
<evidence type="ECO:0000313" key="10">
    <source>
        <dbReference type="Proteomes" id="UP000295496"/>
    </source>
</evidence>
<evidence type="ECO:0000256" key="2">
    <source>
        <dbReference type="ARBA" id="ARBA00022578"/>
    </source>
</evidence>
<dbReference type="SMART" id="SM00422">
    <property type="entry name" value="HTH_MERR"/>
    <property type="match status" value="1"/>
</dbReference>
<feature type="compositionally biased region" description="Basic residues" evidence="7">
    <location>
        <begin position="250"/>
        <end position="263"/>
    </location>
</feature>
<evidence type="ECO:0000256" key="1">
    <source>
        <dbReference type="ARBA" id="ARBA00008761"/>
    </source>
</evidence>
<dbReference type="GO" id="GO:0000150">
    <property type="term" value="F:DNA strand exchange activity"/>
    <property type="evidence" value="ECO:0007669"/>
    <property type="project" value="InterPro"/>
</dbReference>
<evidence type="ECO:0000259" key="8">
    <source>
        <dbReference type="PROSITE" id="PS50937"/>
    </source>
</evidence>
<dbReference type="NCBIfam" id="TIGR01766">
    <property type="entry name" value="IS200/IS605 family accessory protein TnpB-like domain"/>
    <property type="match status" value="1"/>
</dbReference>
<dbReference type="InterPro" id="IPR009061">
    <property type="entry name" value="DNA-bd_dom_put_sf"/>
</dbReference>
<reference evidence="9 10" key="1">
    <citation type="submission" date="2019-03" db="EMBL/GenBank/DDBJ databases">
        <title>Genomic Encyclopedia of Type Strains, Phase IV (KMG-IV): sequencing the most valuable type-strain genomes for metagenomic binning, comparative biology and taxonomic classification.</title>
        <authorList>
            <person name="Goeker M."/>
        </authorList>
    </citation>
    <scope>NUCLEOTIDE SEQUENCE [LARGE SCALE GENOMIC DNA]</scope>
    <source>
        <strain evidence="9 10">DSM 10053</strain>
    </source>
</reference>
<dbReference type="PANTHER" id="PTHR36172:SF1">
    <property type="entry name" value="RESOLVASE-RELATED"/>
    <property type="match status" value="1"/>
</dbReference>
<dbReference type="PROSITE" id="PS00552">
    <property type="entry name" value="HTH_MERR_1"/>
    <property type="match status" value="1"/>
</dbReference>
<dbReference type="PROSITE" id="PS00397">
    <property type="entry name" value="RECOMBINASES_1"/>
    <property type="match status" value="1"/>
</dbReference>
<protein>
    <submittedName>
        <fullName evidence="9">Putative transposase</fullName>
    </submittedName>
</protein>
<dbReference type="GO" id="GO:0032196">
    <property type="term" value="P:transposition"/>
    <property type="evidence" value="ECO:0007669"/>
    <property type="project" value="UniProtKB-KW"/>
</dbReference>
<keyword evidence="2" id="KW-0815">Transposition</keyword>
<dbReference type="InterPro" id="IPR010095">
    <property type="entry name" value="Cas12f1-like_TNB"/>
</dbReference>
<evidence type="ECO:0000256" key="5">
    <source>
        <dbReference type="ARBA" id="ARBA00023172"/>
    </source>
</evidence>
<dbReference type="InterPro" id="IPR051491">
    <property type="entry name" value="Recombinase/Transposase-rel"/>
</dbReference>
<organism evidence="9 10">
    <name type="scientific">Lonepinella koalarum</name>
    <dbReference type="NCBI Taxonomy" id="53417"/>
    <lineage>
        <taxon>Bacteria</taxon>
        <taxon>Pseudomonadati</taxon>
        <taxon>Pseudomonadota</taxon>
        <taxon>Gammaproteobacteria</taxon>
        <taxon>Pasteurellales</taxon>
        <taxon>Pasteurellaceae</taxon>
        <taxon>Lonepinella</taxon>
    </lineage>
</organism>
<keyword evidence="5" id="KW-0233">DNA recombination</keyword>